<keyword evidence="2" id="KW-1185">Reference proteome</keyword>
<dbReference type="EMBL" id="JAUSRA010000001">
    <property type="protein sequence ID" value="MDP9791553.1"/>
    <property type="molecule type" value="Genomic_DNA"/>
</dbReference>
<name>A0ABT9MJS5_9ACTN</name>
<proteinExistence type="predicted"/>
<dbReference type="RefSeq" id="WP_306826422.1">
    <property type="nucleotide sequence ID" value="NZ_JAUSRA010000001.1"/>
</dbReference>
<sequence>MTSRYKTPDAARRAVTDRLRADAAKGSWPLPDLQRQYAYDQLVERLYRTDGGWVIKGATALLARRVSVRHTIDIDVYLAGAIDDVERRLRDAAVLDIGDWVRFEVGSSTRIRAAGAQASRVRIQSFIGTKLWTAFQVDIVADGIQMSGEPELVPSLTSINTVEQERALWRAYPLVDHVADKVCAIVERHDGRPSTRFKDLIDLVAIADRAVVAAEPQMVALSKEGRRRELHLPAAFDVPDRALWTSGYRAEARRTTGLSALELDHALTAVRPLLDPLLDGTAAGVWHPARHAWLPG</sequence>
<evidence type="ECO:0008006" key="3">
    <source>
        <dbReference type="Google" id="ProtNLM"/>
    </source>
</evidence>
<accession>A0ABT9MJS5</accession>
<comment type="caution">
    <text evidence="1">The sequence shown here is derived from an EMBL/GenBank/DDBJ whole genome shotgun (WGS) entry which is preliminary data.</text>
</comment>
<evidence type="ECO:0000313" key="1">
    <source>
        <dbReference type="EMBL" id="MDP9791553.1"/>
    </source>
</evidence>
<dbReference type="InterPro" id="IPR014942">
    <property type="entry name" value="AbiEii"/>
</dbReference>
<dbReference type="Proteomes" id="UP001240984">
    <property type="component" value="Unassembled WGS sequence"/>
</dbReference>
<protein>
    <recommendedName>
        <fullName evidence="3">Nucleotidyl transferase AbiEii/AbiGii toxin family protein</fullName>
    </recommendedName>
</protein>
<dbReference type="Pfam" id="PF08843">
    <property type="entry name" value="AbiEii"/>
    <property type="match status" value="1"/>
</dbReference>
<reference evidence="1 2" key="1">
    <citation type="submission" date="2023-07" db="EMBL/GenBank/DDBJ databases">
        <title>Sequencing the genomes of 1000 actinobacteria strains.</title>
        <authorList>
            <person name="Klenk H.-P."/>
        </authorList>
    </citation>
    <scope>NUCLEOTIDE SEQUENCE [LARGE SCALE GENOMIC DNA]</scope>
    <source>
        <strain evidence="1 2">DSM 44710</strain>
    </source>
</reference>
<gene>
    <name evidence="1" type="ORF">J2S43_000065</name>
</gene>
<organism evidence="1 2">
    <name type="scientific">Catenuloplanes nepalensis</name>
    <dbReference type="NCBI Taxonomy" id="587533"/>
    <lineage>
        <taxon>Bacteria</taxon>
        <taxon>Bacillati</taxon>
        <taxon>Actinomycetota</taxon>
        <taxon>Actinomycetes</taxon>
        <taxon>Micromonosporales</taxon>
        <taxon>Micromonosporaceae</taxon>
        <taxon>Catenuloplanes</taxon>
    </lineage>
</organism>
<evidence type="ECO:0000313" key="2">
    <source>
        <dbReference type="Proteomes" id="UP001240984"/>
    </source>
</evidence>